<feature type="compositionally biased region" description="Pro residues" evidence="1">
    <location>
        <begin position="442"/>
        <end position="457"/>
    </location>
</feature>
<dbReference type="EMBL" id="KV407461">
    <property type="protein sequence ID" value="KZF21163.1"/>
    <property type="molecule type" value="Genomic_DNA"/>
</dbReference>
<name>A0A165FMP5_XYLHT</name>
<evidence type="ECO:0000256" key="1">
    <source>
        <dbReference type="SAM" id="MobiDB-lite"/>
    </source>
</evidence>
<dbReference type="Proteomes" id="UP000076632">
    <property type="component" value="Unassembled WGS sequence"/>
</dbReference>
<feature type="compositionally biased region" description="Polar residues" evidence="1">
    <location>
        <begin position="473"/>
        <end position="493"/>
    </location>
</feature>
<feature type="region of interest" description="Disordered" evidence="1">
    <location>
        <begin position="400"/>
        <end position="533"/>
    </location>
</feature>
<dbReference type="RefSeq" id="XP_018186718.1">
    <property type="nucleotide sequence ID" value="XM_018336206.1"/>
</dbReference>
<evidence type="ECO:0000313" key="3">
    <source>
        <dbReference type="Proteomes" id="UP000076632"/>
    </source>
</evidence>
<evidence type="ECO:0000313" key="2">
    <source>
        <dbReference type="EMBL" id="KZF21163.1"/>
    </source>
</evidence>
<organism evidence="2 3">
    <name type="scientific">Xylona heveae (strain CBS 132557 / TC161)</name>
    <dbReference type="NCBI Taxonomy" id="1328760"/>
    <lineage>
        <taxon>Eukaryota</taxon>
        <taxon>Fungi</taxon>
        <taxon>Dikarya</taxon>
        <taxon>Ascomycota</taxon>
        <taxon>Pezizomycotina</taxon>
        <taxon>Xylonomycetes</taxon>
        <taxon>Xylonales</taxon>
        <taxon>Xylonaceae</taxon>
        <taxon>Xylona</taxon>
    </lineage>
</organism>
<dbReference type="InParanoid" id="A0A165FMP5"/>
<dbReference type="AlphaFoldDB" id="A0A165FMP5"/>
<dbReference type="OrthoDB" id="3357341at2759"/>
<keyword evidence="3" id="KW-1185">Reference proteome</keyword>
<feature type="region of interest" description="Disordered" evidence="1">
    <location>
        <begin position="275"/>
        <end position="360"/>
    </location>
</feature>
<accession>A0A165FMP5</accession>
<feature type="compositionally biased region" description="Basic and acidic residues" evidence="1">
    <location>
        <begin position="330"/>
        <end position="360"/>
    </location>
</feature>
<feature type="compositionally biased region" description="Low complexity" evidence="1">
    <location>
        <begin position="409"/>
        <end position="421"/>
    </location>
</feature>
<proteinExistence type="predicted"/>
<dbReference type="GeneID" id="28901343"/>
<reference evidence="2 3" key="1">
    <citation type="journal article" date="2016" name="Fungal Biol.">
        <title>The genome of Xylona heveae provides a window into fungal endophytism.</title>
        <authorList>
            <person name="Gazis R."/>
            <person name="Kuo A."/>
            <person name="Riley R."/>
            <person name="LaButti K."/>
            <person name="Lipzen A."/>
            <person name="Lin J."/>
            <person name="Amirebrahimi M."/>
            <person name="Hesse C.N."/>
            <person name="Spatafora J.W."/>
            <person name="Henrissat B."/>
            <person name="Hainaut M."/>
            <person name="Grigoriev I.V."/>
            <person name="Hibbett D.S."/>
        </authorList>
    </citation>
    <scope>NUCLEOTIDE SEQUENCE [LARGE SCALE GENOMIC DNA]</scope>
    <source>
        <strain evidence="2 3">TC161</strain>
    </source>
</reference>
<protein>
    <submittedName>
        <fullName evidence="2">Uncharacterized protein</fullName>
    </submittedName>
</protein>
<sequence>MLDENLPTFFLSIAPDGIKHHATFNFTQHGSEPEPAYALHHMDPALPDSHNCYTVAMLDPYMPDVPYAEVLVRPEWTHPTLSQEAIRKNGGIPPLPQPLQPTEFTIQLYGPDQQVVVKYKQSTWGGSPSWEFEMPQTTFRQPSSSSLDRSLSDPTIAPTTPRIKFTWRKEKLSKEMVCTMSGKTTDPKAKPRKSKEPDITIAMFESMKAVSIYEPNLHRVDMEDFKGLEIVILLSAAVIKDMFFGNFRQVFNITEYSPPRRASVPPHIHRKAVSGTSLPQLPTIHEPSALSDPAHGARPAISGPSQSAPPSDLRRHSSGVLSPRSASNLDPRRQWEAEVESARLRQQAETEARERRRTELAGERLAKKISKAELKEEGRRKAEIDRETERLRRVYLAEQRMSQGHHQRPLQSQPQWQGQGQAYPSLPPRQAHSAPLLHAYPCPSPSPARRPVPPQPVPHQSYGPGQSRGTGSGPSLISQNHTSGPSFGTNLLAPTNDAHGRNLGQKKRSFFGLRSSSDDRSGKKLSKKQSSLF</sequence>
<dbReference type="STRING" id="1328760.A0A165FMP5"/>
<gene>
    <name evidence="2" type="ORF">L228DRAFT_284229</name>
</gene>
<dbReference type="OMA" id="KVVFRWK"/>